<name>A0A2G8KFK6_STIJA</name>
<evidence type="ECO:0000313" key="7">
    <source>
        <dbReference type="Proteomes" id="UP000230750"/>
    </source>
</evidence>
<dbReference type="InterPro" id="IPR006214">
    <property type="entry name" value="Bax_inhibitor_1-related"/>
</dbReference>
<evidence type="ECO:0000256" key="3">
    <source>
        <dbReference type="ARBA" id="ARBA00022989"/>
    </source>
</evidence>
<dbReference type="STRING" id="307972.A0A2G8KFK6"/>
<sequence>MLWKCSTQLSNQSHRTLHLYIGNVLHGWNHYKLLCFRNDGLQTVLVSLGICVGVVFSVSIFAIQTRFDFTGCGGFLFAFSMGLFMFGFIAIIFASTGNSVLYTVYAWLAAVLFTMFLVYDTQLIIGGRRHEISAEEYIYGALQLYVDIVYIFLIILNLVGRS</sequence>
<dbReference type="EMBL" id="MRZV01000624">
    <property type="protein sequence ID" value="PIK46739.1"/>
    <property type="molecule type" value="Genomic_DNA"/>
</dbReference>
<dbReference type="Proteomes" id="UP000230750">
    <property type="component" value="Unassembled WGS sequence"/>
</dbReference>
<comment type="subcellular location">
    <subcellularLocation>
        <location evidence="1">Membrane</location>
        <topology evidence="1">Multi-pass membrane protein</topology>
    </subcellularLocation>
</comment>
<keyword evidence="2 5" id="KW-0812">Transmembrane</keyword>
<dbReference type="AlphaFoldDB" id="A0A2G8KFK6"/>
<comment type="similarity">
    <text evidence="5">Belongs to the BI1 family.</text>
</comment>
<dbReference type="GO" id="GO:0005794">
    <property type="term" value="C:Golgi apparatus"/>
    <property type="evidence" value="ECO:0007669"/>
    <property type="project" value="TreeGrafter"/>
</dbReference>
<dbReference type="GO" id="GO:0016020">
    <property type="term" value="C:membrane"/>
    <property type="evidence" value="ECO:0007669"/>
    <property type="project" value="UniProtKB-SubCell"/>
</dbReference>
<evidence type="ECO:0000256" key="1">
    <source>
        <dbReference type="ARBA" id="ARBA00004141"/>
    </source>
</evidence>
<dbReference type="Pfam" id="PF01027">
    <property type="entry name" value="Bax1-I"/>
    <property type="match status" value="1"/>
</dbReference>
<keyword evidence="3 5" id="KW-1133">Transmembrane helix</keyword>
<organism evidence="6 7">
    <name type="scientific">Stichopus japonicus</name>
    <name type="common">Sea cucumber</name>
    <dbReference type="NCBI Taxonomy" id="307972"/>
    <lineage>
        <taxon>Eukaryota</taxon>
        <taxon>Metazoa</taxon>
        <taxon>Echinodermata</taxon>
        <taxon>Eleutherozoa</taxon>
        <taxon>Echinozoa</taxon>
        <taxon>Holothuroidea</taxon>
        <taxon>Aspidochirotacea</taxon>
        <taxon>Aspidochirotida</taxon>
        <taxon>Stichopodidae</taxon>
        <taxon>Apostichopus</taxon>
    </lineage>
</organism>
<gene>
    <name evidence="6" type="ORF">BSL78_16403</name>
</gene>
<feature type="transmembrane region" description="Helical" evidence="5">
    <location>
        <begin position="75"/>
        <end position="94"/>
    </location>
</feature>
<keyword evidence="4 5" id="KW-0472">Membrane</keyword>
<evidence type="ECO:0000256" key="4">
    <source>
        <dbReference type="ARBA" id="ARBA00023136"/>
    </source>
</evidence>
<dbReference type="PANTHER" id="PTHR23291">
    <property type="entry name" value="BAX INHIBITOR-RELATED"/>
    <property type="match status" value="1"/>
</dbReference>
<dbReference type="GO" id="GO:2001234">
    <property type="term" value="P:negative regulation of apoptotic signaling pathway"/>
    <property type="evidence" value="ECO:0007669"/>
    <property type="project" value="TreeGrafter"/>
</dbReference>
<dbReference type="GO" id="GO:0005783">
    <property type="term" value="C:endoplasmic reticulum"/>
    <property type="evidence" value="ECO:0007669"/>
    <property type="project" value="TreeGrafter"/>
</dbReference>
<evidence type="ECO:0000256" key="2">
    <source>
        <dbReference type="ARBA" id="ARBA00022692"/>
    </source>
</evidence>
<feature type="transmembrane region" description="Helical" evidence="5">
    <location>
        <begin position="41"/>
        <end position="63"/>
    </location>
</feature>
<feature type="transmembrane region" description="Helical" evidence="5">
    <location>
        <begin position="100"/>
        <end position="125"/>
    </location>
</feature>
<comment type="caution">
    <text evidence="5">Lacks conserved residue(s) required for the propagation of feature annotation.</text>
</comment>
<protein>
    <submittedName>
        <fullName evidence="6">Uncharacterized protein</fullName>
    </submittedName>
</protein>
<reference evidence="6 7" key="1">
    <citation type="journal article" date="2017" name="PLoS Biol.">
        <title>The sea cucumber genome provides insights into morphological evolution and visceral regeneration.</title>
        <authorList>
            <person name="Zhang X."/>
            <person name="Sun L."/>
            <person name="Yuan J."/>
            <person name="Sun Y."/>
            <person name="Gao Y."/>
            <person name="Zhang L."/>
            <person name="Li S."/>
            <person name="Dai H."/>
            <person name="Hamel J.F."/>
            <person name="Liu C."/>
            <person name="Yu Y."/>
            <person name="Liu S."/>
            <person name="Lin W."/>
            <person name="Guo K."/>
            <person name="Jin S."/>
            <person name="Xu P."/>
            <person name="Storey K.B."/>
            <person name="Huan P."/>
            <person name="Zhang T."/>
            <person name="Zhou Y."/>
            <person name="Zhang J."/>
            <person name="Lin C."/>
            <person name="Li X."/>
            <person name="Xing L."/>
            <person name="Huo D."/>
            <person name="Sun M."/>
            <person name="Wang L."/>
            <person name="Mercier A."/>
            <person name="Li F."/>
            <person name="Yang H."/>
            <person name="Xiang J."/>
        </authorList>
    </citation>
    <scope>NUCLEOTIDE SEQUENCE [LARGE SCALE GENOMIC DNA]</scope>
    <source>
        <strain evidence="6">Shaxun</strain>
        <tissue evidence="6">Muscle</tissue>
    </source>
</reference>
<feature type="transmembrane region" description="Helical" evidence="5">
    <location>
        <begin position="137"/>
        <end position="159"/>
    </location>
</feature>
<evidence type="ECO:0000313" key="6">
    <source>
        <dbReference type="EMBL" id="PIK46739.1"/>
    </source>
</evidence>
<dbReference type="PANTHER" id="PTHR23291:SF127">
    <property type="entry name" value="PROTEIN LIFEGUARD 1-LIKE"/>
    <property type="match status" value="1"/>
</dbReference>
<keyword evidence="7" id="KW-1185">Reference proteome</keyword>
<evidence type="ECO:0000256" key="5">
    <source>
        <dbReference type="RuleBase" id="RU004379"/>
    </source>
</evidence>
<proteinExistence type="inferred from homology"/>
<accession>A0A2G8KFK6</accession>
<dbReference type="OrthoDB" id="7933078at2759"/>
<comment type="caution">
    <text evidence="6">The sequence shown here is derived from an EMBL/GenBank/DDBJ whole genome shotgun (WGS) entry which is preliminary data.</text>
</comment>